<evidence type="ECO:0000313" key="2">
    <source>
        <dbReference type="Proteomes" id="UP000559626"/>
    </source>
</evidence>
<dbReference type="RefSeq" id="WP_169531955.1">
    <property type="nucleotide sequence ID" value="NZ_JABBGH010000002.1"/>
</dbReference>
<dbReference type="EMBL" id="JABBGH010000002">
    <property type="protein sequence ID" value="NML66305.1"/>
    <property type="molecule type" value="Genomic_DNA"/>
</dbReference>
<reference evidence="1 2" key="1">
    <citation type="submission" date="2020-04" db="EMBL/GenBank/DDBJ databases">
        <title>Hymenobacter polaris sp. nov., isolated from Arctic soil.</title>
        <authorList>
            <person name="Dahal R.H."/>
        </authorList>
    </citation>
    <scope>NUCLEOTIDE SEQUENCE [LARGE SCALE GENOMIC DNA]</scope>
    <source>
        <strain evidence="1 2">RP-2-7</strain>
    </source>
</reference>
<name>A0A7Y0AFS7_9BACT</name>
<dbReference type="AlphaFoldDB" id="A0A7Y0AFS7"/>
<organism evidence="1 2">
    <name type="scientific">Hymenobacter polaris</name>
    <dbReference type="NCBI Taxonomy" id="2682546"/>
    <lineage>
        <taxon>Bacteria</taxon>
        <taxon>Pseudomonadati</taxon>
        <taxon>Bacteroidota</taxon>
        <taxon>Cytophagia</taxon>
        <taxon>Cytophagales</taxon>
        <taxon>Hymenobacteraceae</taxon>
        <taxon>Hymenobacter</taxon>
    </lineage>
</organism>
<dbReference type="Proteomes" id="UP000559626">
    <property type="component" value="Unassembled WGS sequence"/>
</dbReference>
<protein>
    <submittedName>
        <fullName evidence="1">Uncharacterized protein</fullName>
    </submittedName>
</protein>
<proteinExistence type="predicted"/>
<gene>
    <name evidence="1" type="ORF">HHL22_13920</name>
</gene>
<sequence length="114" mass="12305">MLTDAYLQSLGFTASRLDRKANRAEFGHAWRYQFDHEACDGTPLYIEHPLGIDGCRLSALPAALAAQDVFATVALTDRPGLEAAIGAFFAAHGGMGAVVKADAPLLFRPFQRAR</sequence>
<accession>A0A7Y0AFS7</accession>
<comment type="caution">
    <text evidence="1">The sequence shown here is derived from an EMBL/GenBank/DDBJ whole genome shotgun (WGS) entry which is preliminary data.</text>
</comment>
<evidence type="ECO:0000313" key="1">
    <source>
        <dbReference type="EMBL" id="NML66305.1"/>
    </source>
</evidence>
<keyword evidence="2" id="KW-1185">Reference proteome</keyword>